<dbReference type="AlphaFoldDB" id="A0A9E7FUU8"/>
<dbReference type="EMBL" id="CP097507">
    <property type="protein sequence ID" value="URE00807.1"/>
    <property type="molecule type" value="Genomic_DNA"/>
</dbReference>
<evidence type="ECO:0000313" key="2">
    <source>
        <dbReference type="Proteomes" id="UP001055439"/>
    </source>
</evidence>
<dbReference type="OrthoDB" id="1901318at2759"/>
<reference evidence="1" key="1">
    <citation type="submission" date="2022-05" db="EMBL/GenBank/DDBJ databases">
        <title>The Musa troglodytarum L. genome provides insights into the mechanism of non-climacteric behaviour and enrichment of carotenoids.</title>
        <authorList>
            <person name="Wang J."/>
        </authorList>
    </citation>
    <scope>NUCLEOTIDE SEQUENCE</scope>
    <source>
        <tissue evidence="1">Leaf</tissue>
    </source>
</reference>
<dbReference type="InterPro" id="IPR036758">
    <property type="entry name" value="At5g01610-like"/>
</dbReference>
<dbReference type="InterPro" id="IPR007493">
    <property type="entry name" value="DUF538"/>
</dbReference>
<evidence type="ECO:0000313" key="1">
    <source>
        <dbReference type="EMBL" id="URE00807.1"/>
    </source>
</evidence>
<proteinExistence type="predicted"/>
<accession>A0A9E7FUU8</accession>
<dbReference type="PANTHER" id="PTHR31676:SF0">
    <property type="entry name" value="OS03G0210500 PROTEIN"/>
    <property type="match status" value="1"/>
</dbReference>
<organism evidence="1 2">
    <name type="scientific">Musa troglodytarum</name>
    <name type="common">fe'i banana</name>
    <dbReference type="NCBI Taxonomy" id="320322"/>
    <lineage>
        <taxon>Eukaryota</taxon>
        <taxon>Viridiplantae</taxon>
        <taxon>Streptophyta</taxon>
        <taxon>Embryophyta</taxon>
        <taxon>Tracheophyta</taxon>
        <taxon>Spermatophyta</taxon>
        <taxon>Magnoliopsida</taxon>
        <taxon>Liliopsida</taxon>
        <taxon>Zingiberales</taxon>
        <taxon>Musaceae</taxon>
        <taxon>Musa</taxon>
    </lineage>
</organism>
<dbReference type="Gene3D" id="2.30.240.10">
    <property type="entry name" value="At5g01610-like"/>
    <property type="match status" value="1"/>
</dbReference>
<name>A0A9E7FUU8_9LILI</name>
<dbReference type="PANTHER" id="PTHR31676">
    <property type="entry name" value="T31J12.3 PROTEIN-RELATED"/>
    <property type="match status" value="1"/>
</dbReference>
<sequence length="168" mass="18981">MEKALRKVASFSIPKKAKEEISSIGKGLTRFSSTVEEKAKWIFEKLKGKPSKSLPELLGEYGLPQGVFPRNIIYYEFDESNSKLIVHLPSTCEISFKDPSVLRYATPVKWSLSRGKLFGIDGTKTKVLVWVKVTQVSMESYKPEKVCFMAGMKKQRARDAVCPTILSR</sequence>
<dbReference type="Pfam" id="PF04398">
    <property type="entry name" value="DUF538"/>
    <property type="match status" value="1"/>
</dbReference>
<gene>
    <name evidence="1" type="ORF">MUK42_18459</name>
</gene>
<dbReference type="Proteomes" id="UP001055439">
    <property type="component" value="Chromosome 5"/>
</dbReference>
<keyword evidence="2" id="KW-1185">Reference proteome</keyword>
<dbReference type="SUPFAM" id="SSF141562">
    <property type="entry name" value="At5g01610-like"/>
    <property type="match status" value="1"/>
</dbReference>
<protein>
    <submittedName>
        <fullName evidence="1">Cp protein</fullName>
    </submittedName>
</protein>